<dbReference type="InterPro" id="IPR000674">
    <property type="entry name" value="Ald_Oxase/Xan_DH_a/b"/>
</dbReference>
<evidence type="ECO:0000259" key="3">
    <source>
        <dbReference type="SMART" id="SM01008"/>
    </source>
</evidence>
<dbReference type="RefSeq" id="WP_048755809.1">
    <property type="nucleotide sequence ID" value="NZ_CCAZ020000001.1"/>
</dbReference>
<name>A0A090N6W7_AFIFE</name>
<dbReference type="SUPFAM" id="SSF56003">
    <property type="entry name" value="Molybdenum cofactor-binding domain"/>
    <property type="match status" value="1"/>
</dbReference>
<dbReference type="InterPro" id="IPR046867">
    <property type="entry name" value="AldOxase/xan_DH_MoCoBD2"/>
</dbReference>
<reference evidence="4 5" key="1">
    <citation type="journal article" date="2014" name="Genome Announc.">
        <title>Genome Sequence of Afipia felis Strain 76713, Isolated in Hospital Water Using an Amoeba Co-Culture Procedure.</title>
        <authorList>
            <person name="Benamar S."/>
            <person name="La Scola B."/>
            <person name="Croce O."/>
        </authorList>
    </citation>
    <scope>NUCLEOTIDE SEQUENCE [LARGE SCALE GENOMIC DNA]</scope>
    <source>
        <strain evidence="4 5">76713</strain>
    </source>
</reference>
<evidence type="ECO:0000256" key="2">
    <source>
        <dbReference type="ARBA" id="ARBA00023002"/>
    </source>
</evidence>
<evidence type="ECO:0000313" key="4">
    <source>
        <dbReference type="EMBL" id="CEG07573.1"/>
    </source>
</evidence>
<keyword evidence="1" id="KW-0500">Molybdenum</keyword>
<dbReference type="InterPro" id="IPR037165">
    <property type="entry name" value="AldOxase/xan_DH_Mopterin-bd_sf"/>
</dbReference>
<dbReference type="SUPFAM" id="SSF54665">
    <property type="entry name" value="CO dehydrogenase molybdoprotein N-domain-like"/>
    <property type="match status" value="1"/>
</dbReference>
<keyword evidence="2" id="KW-0560">Oxidoreductase</keyword>
<keyword evidence="5" id="KW-1185">Reference proteome</keyword>
<comment type="caution">
    <text evidence="4">The sequence shown here is derived from an EMBL/GenBank/DDBJ whole genome shotgun (WGS) entry which is preliminary data.</text>
</comment>
<organism evidence="4 5">
    <name type="scientific">Afipia felis</name>
    <name type="common">Cat scratch disease bacillus</name>
    <dbReference type="NCBI Taxonomy" id="1035"/>
    <lineage>
        <taxon>Bacteria</taxon>
        <taxon>Pseudomonadati</taxon>
        <taxon>Pseudomonadota</taxon>
        <taxon>Alphaproteobacteria</taxon>
        <taxon>Hyphomicrobiales</taxon>
        <taxon>Nitrobacteraceae</taxon>
        <taxon>Afipia</taxon>
    </lineage>
</organism>
<dbReference type="Gene3D" id="3.90.1170.50">
    <property type="entry name" value="Aldehyde oxidase/xanthine dehydrogenase, a/b hammerhead"/>
    <property type="match status" value="1"/>
</dbReference>
<evidence type="ECO:0000256" key="1">
    <source>
        <dbReference type="ARBA" id="ARBA00022505"/>
    </source>
</evidence>
<dbReference type="InterPro" id="IPR016208">
    <property type="entry name" value="Ald_Oxase/xanthine_DH-like"/>
</dbReference>
<dbReference type="InterPro" id="IPR036856">
    <property type="entry name" value="Ald_Oxase/Xan_DH_a/b_sf"/>
</dbReference>
<dbReference type="STRING" id="1035.BN961_00966"/>
<evidence type="ECO:0000313" key="5">
    <source>
        <dbReference type="Proteomes" id="UP000035762"/>
    </source>
</evidence>
<dbReference type="EMBL" id="CCAZ020000001">
    <property type="protein sequence ID" value="CEG07573.1"/>
    <property type="molecule type" value="Genomic_DNA"/>
</dbReference>
<dbReference type="GO" id="GO:0016491">
    <property type="term" value="F:oxidoreductase activity"/>
    <property type="evidence" value="ECO:0007669"/>
    <property type="project" value="UniProtKB-KW"/>
</dbReference>
<dbReference type="Proteomes" id="UP000035762">
    <property type="component" value="Unassembled WGS sequence"/>
</dbReference>
<proteinExistence type="predicted"/>
<dbReference type="Pfam" id="PF01315">
    <property type="entry name" value="Ald_Xan_dh_C"/>
    <property type="match status" value="1"/>
</dbReference>
<dbReference type="GO" id="GO:0005506">
    <property type="term" value="F:iron ion binding"/>
    <property type="evidence" value="ECO:0007669"/>
    <property type="project" value="InterPro"/>
</dbReference>
<dbReference type="InterPro" id="IPR008274">
    <property type="entry name" value="AldOxase/xan_DH_MoCoBD1"/>
</dbReference>
<gene>
    <name evidence="4" type="primary">xdhA</name>
    <name evidence="4" type="ORF">BN961_00966</name>
</gene>
<dbReference type="SMART" id="SM01008">
    <property type="entry name" value="Ald_Xan_dh_C"/>
    <property type="match status" value="1"/>
</dbReference>
<dbReference type="PANTHER" id="PTHR11908:SF132">
    <property type="entry name" value="ALDEHYDE OXIDASE 1-RELATED"/>
    <property type="match status" value="1"/>
</dbReference>
<dbReference type="Pfam" id="PF20256">
    <property type="entry name" value="MoCoBD_2"/>
    <property type="match status" value="1"/>
</dbReference>
<protein>
    <submittedName>
        <fullName evidence="4">Xanthine dehydrogenase molybdenum-binding subunit</fullName>
    </submittedName>
</protein>
<dbReference type="AlphaFoldDB" id="A0A090N6W7"/>
<dbReference type="Gene3D" id="3.30.365.10">
    <property type="entry name" value="Aldehyde oxidase/xanthine dehydrogenase, molybdopterin binding domain"/>
    <property type="match status" value="4"/>
</dbReference>
<accession>A0A090N6W7</accession>
<dbReference type="Pfam" id="PF02738">
    <property type="entry name" value="MoCoBD_1"/>
    <property type="match status" value="1"/>
</dbReference>
<dbReference type="OrthoDB" id="8428274at2"/>
<dbReference type="PANTHER" id="PTHR11908">
    <property type="entry name" value="XANTHINE DEHYDROGENASE"/>
    <property type="match status" value="1"/>
</dbReference>
<feature type="domain" description="Aldehyde oxidase/xanthine dehydrogenase a/b hammerhead" evidence="3">
    <location>
        <begin position="24"/>
        <end position="134"/>
    </location>
</feature>
<sequence length="740" mass="78852">MNYVDPGKVIGSPLNRVDGPKKVTGTAIYTSDHHFDGMLYAVPVRATVAAGMIKTLDTTAAEKMPGVRLVLHSGNIGKLNRPTAKNGMIDERRPPLADNEVRYYGQYVAAVIADTFEQATAAADAIKVTYDAKPFNVKDELEPSKWTADSQRGDVEKAFADAPVKIDETYVTPTETHSVIELHASVVTYENGVFTLYEPSQAVVNHRQVAAAVLGEPTDNIRVVARFIGSGFGSKLWPWAHSFIAAAAAKKLKKPIKLVLTRKMNFESAGHRPVTQQHIKLAATADGKLVCLSHDSINHTSMSDDYGENCGEATPFLYSTPNLRVRSSTAKRNVGTPTSMRGPGAVPGLFALESAVDELAIKLKLDPVQFRIMNEPKVDESSGLPFSSRHMVECLQTGADKFGWSKRTPGIGSMTKNGKILGWGVAGASWIALRMPTEAAVELKSDGTVRVTCATQDIGTGTYTAAAQIVSAEAGVPTDKIEVVLGDTDLPPGPFSGGSAATASVIPAMLQAVREAQQSIIDLAVKTPNSPFASHKPRDLTFKDGKVVAANTTVGAADGGGLPFARVLEMAGKASVKGHGKSEGGFNDPLKKKYSLHSFGAQFAEVSWQPELARLKVERVVTVIDGGRVINMKTASNQIEGAVVMGVGMALFEHTWYDPQNGAAINSNLADYVMATHADAPRIDVSFVEHPDTIFNELGARGLGEIGLAGIAAAITNAVHHATGVRVRKLPVMIEDLLTA</sequence>